<keyword evidence="2" id="KW-1133">Transmembrane helix</keyword>
<dbReference type="EMBL" id="AP023086">
    <property type="protein sequence ID" value="BCD97952.1"/>
    <property type="molecule type" value="Genomic_DNA"/>
</dbReference>
<evidence type="ECO:0000313" key="3">
    <source>
        <dbReference type="EMBL" id="BCD97952.1"/>
    </source>
</evidence>
<organism evidence="3 4">
    <name type="scientific">Marinagarivorans cellulosilyticus</name>
    <dbReference type="NCBI Taxonomy" id="2721545"/>
    <lineage>
        <taxon>Bacteria</taxon>
        <taxon>Pseudomonadati</taxon>
        <taxon>Pseudomonadota</taxon>
        <taxon>Gammaproteobacteria</taxon>
        <taxon>Cellvibrionales</taxon>
        <taxon>Cellvibrionaceae</taxon>
        <taxon>Marinagarivorans</taxon>
    </lineage>
</organism>
<dbReference type="AlphaFoldDB" id="A0AAN2BKG1"/>
<dbReference type="KEGG" id="marq:MARGE09_P2153"/>
<gene>
    <name evidence="3" type="ORF">MARGE09_P2153</name>
</gene>
<dbReference type="RefSeq" id="WP_236981983.1">
    <property type="nucleotide sequence ID" value="NZ_AP023086.1"/>
</dbReference>
<reference evidence="3 4" key="1">
    <citation type="journal article" date="2022" name="IScience">
        <title>An ultrasensitive nanofiber-based assay for enzymatic hydrolysis and deep-sea microbial degradation of cellulose.</title>
        <authorList>
            <person name="Tsudome M."/>
            <person name="Tachioka M."/>
            <person name="Miyazaki M."/>
            <person name="Uchimura K."/>
            <person name="Tsuda M."/>
            <person name="Takaki Y."/>
            <person name="Deguchi S."/>
        </authorList>
    </citation>
    <scope>NUCLEOTIDE SEQUENCE [LARGE SCALE GENOMIC DNA]</scope>
    <source>
        <strain evidence="3 4">GE09</strain>
    </source>
</reference>
<accession>A0AAN2BKG1</accession>
<proteinExistence type="predicted"/>
<sequence>MATHTLPMNSDAHQPKPDSDTDSEIIPSLKIPRGFKFDEKSNKVVRKNSVIKPLLILVLSVALVAIAAFIFSYMKSSVNGAAVLAFNASRDYSQTPFDILDAQQICQFQTQEVHGKYLLMSYLDTHSSRFEPKMGIYKIFLVAHLGTRDNYEEANIHCYINPQKHLISHYKTVFPEKSSIMSRALKFFTG</sequence>
<protein>
    <submittedName>
        <fullName evidence="3">Uncharacterized protein</fullName>
    </submittedName>
</protein>
<evidence type="ECO:0000256" key="2">
    <source>
        <dbReference type="SAM" id="Phobius"/>
    </source>
</evidence>
<feature type="compositionally biased region" description="Polar residues" evidence="1">
    <location>
        <begin position="1"/>
        <end position="12"/>
    </location>
</feature>
<dbReference type="Proteomes" id="UP001320119">
    <property type="component" value="Chromosome"/>
</dbReference>
<evidence type="ECO:0000313" key="4">
    <source>
        <dbReference type="Proteomes" id="UP001320119"/>
    </source>
</evidence>
<keyword evidence="2" id="KW-0812">Transmembrane</keyword>
<keyword evidence="2" id="KW-0472">Membrane</keyword>
<evidence type="ECO:0000256" key="1">
    <source>
        <dbReference type="SAM" id="MobiDB-lite"/>
    </source>
</evidence>
<feature type="transmembrane region" description="Helical" evidence="2">
    <location>
        <begin position="54"/>
        <end position="74"/>
    </location>
</feature>
<name>A0AAN2BKG1_9GAMM</name>
<keyword evidence="4" id="KW-1185">Reference proteome</keyword>
<feature type="region of interest" description="Disordered" evidence="1">
    <location>
        <begin position="1"/>
        <end position="25"/>
    </location>
</feature>